<dbReference type="OrthoDB" id="6176960at2759"/>
<accession>V4AS60</accession>
<gene>
    <name evidence="2" type="ORF">LOTGIDRAFT_159975</name>
</gene>
<protein>
    <submittedName>
        <fullName evidence="2">Uncharacterized protein</fullName>
    </submittedName>
</protein>
<sequence length="463" mass="54356">MAPQYMKTKWRERSDHSRLSILSEMKLFKKLQKRIQGIRLFRLRKSRKICILVERKEQLTMSMEESNPKQRQRQPALSELKLQSMLKTPCENAANNIIYLWKCAQKENQVRILKFRRNFSLDRRCLKPPSVSRKPRKSSSGTRQRSRTNSRNNKLRCRSELEKIEEVLQEESNLNHSAKESESDSSQLIPRSKSDEKCDRLEIETSIFDSQKKEIFLKFIPVDKNYQLIRKKIGNDRIGSSWIEIQAWCTKYQSKHQKINQIRPTIRKSQTLLMTKDRKPKFTIYGDILEFGNQKLCEETSVRDEEILDHPRFGFHSNQEYLSSIETSAESRGNRIQFSIAPEVLSSSIQLCHQKTEMMLSCLRTYFKDFADIEVMWVDSLRKHVPNKSFKSCFPSSVAEVLKSQTAKARAVLYVTKDVSILLRHPDTCFLSTLALTAGISRDQLVILPFDMKPRYFSVVKRR</sequence>
<proteinExistence type="predicted"/>
<dbReference type="AlphaFoldDB" id="V4AS60"/>
<dbReference type="RefSeq" id="XP_009052909.1">
    <property type="nucleotide sequence ID" value="XM_009054661.1"/>
</dbReference>
<dbReference type="Proteomes" id="UP000030746">
    <property type="component" value="Unassembled WGS sequence"/>
</dbReference>
<evidence type="ECO:0000313" key="3">
    <source>
        <dbReference type="Proteomes" id="UP000030746"/>
    </source>
</evidence>
<dbReference type="GeneID" id="20238236"/>
<keyword evidence="3" id="KW-1185">Reference proteome</keyword>
<evidence type="ECO:0000313" key="2">
    <source>
        <dbReference type="EMBL" id="ESO96556.1"/>
    </source>
</evidence>
<feature type="compositionally biased region" description="Basic residues" evidence="1">
    <location>
        <begin position="144"/>
        <end position="155"/>
    </location>
</feature>
<feature type="compositionally biased region" description="Low complexity" evidence="1">
    <location>
        <begin position="127"/>
        <end position="143"/>
    </location>
</feature>
<organism evidence="2 3">
    <name type="scientific">Lottia gigantea</name>
    <name type="common">Giant owl limpet</name>
    <dbReference type="NCBI Taxonomy" id="225164"/>
    <lineage>
        <taxon>Eukaryota</taxon>
        <taxon>Metazoa</taxon>
        <taxon>Spiralia</taxon>
        <taxon>Lophotrochozoa</taxon>
        <taxon>Mollusca</taxon>
        <taxon>Gastropoda</taxon>
        <taxon>Patellogastropoda</taxon>
        <taxon>Lottioidea</taxon>
        <taxon>Lottiidae</taxon>
        <taxon>Lottia</taxon>
    </lineage>
</organism>
<dbReference type="HOGENOM" id="CLU_683877_0_0_1"/>
<dbReference type="CTD" id="20238236"/>
<feature type="region of interest" description="Disordered" evidence="1">
    <location>
        <begin position="126"/>
        <end position="155"/>
    </location>
</feature>
<feature type="region of interest" description="Disordered" evidence="1">
    <location>
        <begin position="172"/>
        <end position="194"/>
    </location>
</feature>
<reference evidence="2 3" key="1">
    <citation type="journal article" date="2013" name="Nature">
        <title>Insights into bilaterian evolution from three spiralian genomes.</title>
        <authorList>
            <person name="Simakov O."/>
            <person name="Marletaz F."/>
            <person name="Cho S.J."/>
            <person name="Edsinger-Gonzales E."/>
            <person name="Havlak P."/>
            <person name="Hellsten U."/>
            <person name="Kuo D.H."/>
            <person name="Larsson T."/>
            <person name="Lv J."/>
            <person name="Arendt D."/>
            <person name="Savage R."/>
            <person name="Osoegawa K."/>
            <person name="de Jong P."/>
            <person name="Grimwood J."/>
            <person name="Chapman J.A."/>
            <person name="Shapiro H."/>
            <person name="Aerts A."/>
            <person name="Otillar R.P."/>
            <person name="Terry A.Y."/>
            <person name="Boore J.L."/>
            <person name="Grigoriev I.V."/>
            <person name="Lindberg D.R."/>
            <person name="Seaver E.C."/>
            <person name="Weisblat D.A."/>
            <person name="Putnam N.H."/>
            <person name="Rokhsar D.S."/>
        </authorList>
    </citation>
    <scope>NUCLEOTIDE SEQUENCE [LARGE SCALE GENOMIC DNA]</scope>
</reference>
<dbReference type="KEGG" id="lgi:LOTGIDRAFT_159975"/>
<name>V4AS60_LOTGI</name>
<dbReference type="OMA" id="KRISGIC"/>
<dbReference type="EMBL" id="KB201459">
    <property type="protein sequence ID" value="ESO96556.1"/>
    <property type="molecule type" value="Genomic_DNA"/>
</dbReference>
<evidence type="ECO:0000256" key="1">
    <source>
        <dbReference type="SAM" id="MobiDB-lite"/>
    </source>
</evidence>